<evidence type="ECO:0000256" key="3">
    <source>
        <dbReference type="ARBA" id="ARBA00022630"/>
    </source>
</evidence>
<dbReference type="STRING" id="1348253.LK09_11825"/>
<feature type="region of interest" description="Disordered" evidence="6">
    <location>
        <begin position="61"/>
        <end position="88"/>
    </location>
</feature>
<proteinExistence type="inferred from homology"/>
<feature type="compositionally biased region" description="Basic and acidic residues" evidence="6">
    <location>
        <begin position="61"/>
        <end position="71"/>
    </location>
</feature>
<evidence type="ECO:0000259" key="8">
    <source>
        <dbReference type="Pfam" id="PF05199"/>
    </source>
</evidence>
<organism evidence="9 10">
    <name type="scientific">Microbacterium mangrovi</name>
    <dbReference type="NCBI Taxonomy" id="1348253"/>
    <lineage>
        <taxon>Bacteria</taxon>
        <taxon>Bacillati</taxon>
        <taxon>Actinomycetota</taxon>
        <taxon>Actinomycetes</taxon>
        <taxon>Micrococcales</taxon>
        <taxon>Microbacteriaceae</taxon>
        <taxon>Microbacterium</taxon>
    </lineage>
</organism>
<keyword evidence="10" id="KW-1185">Reference proteome</keyword>
<evidence type="ECO:0000313" key="10">
    <source>
        <dbReference type="Proteomes" id="UP000031030"/>
    </source>
</evidence>
<dbReference type="EMBL" id="JTDK01000010">
    <property type="protein sequence ID" value="KHK97447.1"/>
    <property type="molecule type" value="Genomic_DNA"/>
</dbReference>
<dbReference type="Pfam" id="PF05199">
    <property type="entry name" value="GMC_oxred_C"/>
    <property type="match status" value="1"/>
</dbReference>
<dbReference type="GO" id="GO:0016614">
    <property type="term" value="F:oxidoreductase activity, acting on CH-OH group of donors"/>
    <property type="evidence" value="ECO:0007669"/>
    <property type="project" value="InterPro"/>
</dbReference>
<dbReference type="Proteomes" id="UP000031030">
    <property type="component" value="Unassembled WGS sequence"/>
</dbReference>
<evidence type="ECO:0000256" key="2">
    <source>
        <dbReference type="ARBA" id="ARBA00010790"/>
    </source>
</evidence>
<sequence length="535" mass="56917">MRMHRYPESVDVVIVGSGPTGAAYARILSERAPQATVAMFEVGPIVSDPPGAHVKNIEDAAARAQAQERSEGPGAGEETVASPGAVKAGTRMARPGTYLLPDGYAFPGEDGMPVAAFSSNVGGMGAHWTGACPRPGESERIAFLPDLDELLDEGDRLLGVTTDAFDGAPFTGLVRERLAGAVDDGRAPHRRVQRMPLAVHRRDDGRLVWSGSDVVFGDVTRANPNFSLYDDSLVARVLVEDGRAVGVEVRDRRTRHSHTVRARFVVVAADALRTPQVLWASGIRPAALGRMLNDQSQVVFAARIRDAAPVAAASGPAGQSDEHAVVGGAISEQSGVSWVPYTDAEPWHGQIMQLDASPVPLAEDDPAVPGSIVGLGLFTAKDLQWDDRVAFSDTETDTYGMPAMAIHYRLTEHDHAVLDRARAEIVRLGRAVGEPLDERPFTMPLGASLHYQGSVRMGETDDGRSVCGPDCEVWDVPGLFVAGNGVIPTATACNPTLTSVALAVRGAGRIAEDLLKQETDISMFETERSGSRRSG</sequence>
<dbReference type="RefSeq" id="WP_039399471.1">
    <property type="nucleotide sequence ID" value="NZ_JTDK01000010.1"/>
</dbReference>
<accession>A0A0B2A7C1</accession>
<feature type="domain" description="Glucose-methanol-choline oxidoreductase C-terminal" evidence="8">
    <location>
        <begin position="393"/>
        <end position="503"/>
    </location>
</feature>
<evidence type="ECO:0000313" key="9">
    <source>
        <dbReference type="EMBL" id="KHK97447.1"/>
    </source>
</evidence>
<protein>
    <submittedName>
        <fullName evidence="9">Choline dehydrogenase</fullName>
    </submittedName>
</protein>
<evidence type="ECO:0000256" key="5">
    <source>
        <dbReference type="ARBA" id="ARBA00023002"/>
    </source>
</evidence>
<gene>
    <name evidence="9" type="ORF">LK09_11825</name>
</gene>
<comment type="cofactor">
    <cofactor evidence="1">
        <name>FAD</name>
        <dbReference type="ChEBI" id="CHEBI:57692"/>
    </cofactor>
</comment>
<keyword evidence="4" id="KW-0274">FAD</keyword>
<evidence type="ECO:0000256" key="6">
    <source>
        <dbReference type="SAM" id="MobiDB-lite"/>
    </source>
</evidence>
<evidence type="ECO:0000259" key="7">
    <source>
        <dbReference type="Pfam" id="PF00732"/>
    </source>
</evidence>
<reference evidence="9 10" key="1">
    <citation type="submission" date="2014-11" db="EMBL/GenBank/DDBJ databases">
        <title>Genome sequence of Microbacterium mangrovi MUSC 115(T).</title>
        <authorList>
            <person name="Lee L.-H."/>
        </authorList>
    </citation>
    <scope>NUCLEOTIDE SEQUENCE [LARGE SCALE GENOMIC DNA]</scope>
    <source>
        <strain evidence="9 10">MUSC 115</strain>
    </source>
</reference>
<dbReference type="PANTHER" id="PTHR42784">
    <property type="entry name" value="PYRANOSE 2-OXIDASE"/>
    <property type="match status" value="1"/>
</dbReference>
<dbReference type="InterPro" id="IPR000172">
    <property type="entry name" value="GMC_OxRdtase_N"/>
</dbReference>
<keyword evidence="3" id="KW-0285">Flavoprotein</keyword>
<dbReference type="PANTHER" id="PTHR42784:SF1">
    <property type="entry name" value="PYRANOSE 2-OXIDASE"/>
    <property type="match status" value="1"/>
</dbReference>
<dbReference type="Gene3D" id="3.50.50.60">
    <property type="entry name" value="FAD/NAD(P)-binding domain"/>
    <property type="match status" value="3"/>
</dbReference>
<evidence type="ECO:0000256" key="1">
    <source>
        <dbReference type="ARBA" id="ARBA00001974"/>
    </source>
</evidence>
<dbReference type="InterPro" id="IPR036188">
    <property type="entry name" value="FAD/NAD-bd_sf"/>
</dbReference>
<dbReference type="SUPFAM" id="SSF54373">
    <property type="entry name" value="FAD-linked reductases, C-terminal domain"/>
    <property type="match status" value="1"/>
</dbReference>
<dbReference type="SUPFAM" id="SSF51905">
    <property type="entry name" value="FAD/NAD(P)-binding domain"/>
    <property type="match status" value="1"/>
</dbReference>
<feature type="domain" description="Glucose-methanol-choline oxidoreductase N-terminal" evidence="7">
    <location>
        <begin position="222"/>
        <end position="295"/>
    </location>
</feature>
<dbReference type="InterPro" id="IPR051473">
    <property type="entry name" value="P2Ox-like"/>
</dbReference>
<dbReference type="Pfam" id="PF00732">
    <property type="entry name" value="GMC_oxred_N"/>
    <property type="match status" value="1"/>
</dbReference>
<dbReference type="GO" id="GO:0050660">
    <property type="term" value="F:flavin adenine dinucleotide binding"/>
    <property type="evidence" value="ECO:0007669"/>
    <property type="project" value="InterPro"/>
</dbReference>
<comment type="caution">
    <text evidence="9">The sequence shown here is derived from an EMBL/GenBank/DDBJ whole genome shotgun (WGS) entry which is preliminary data.</text>
</comment>
<keyword evidence="5" id="KW-0560">Oxidoreductase</keyword>
<name>A0A0B2A7C1_9MICO</name>
<dbReference type="AlphaFoldDB" id="A0A0B2A7C1"/>
<dbReference type="InterPro" id="IPR007867">
    <property type="entry name" value="GMC_OxRtase_C"/>
</dbReference>
<comment type="similarity">
    <text evidence="2">Belongs to the GMC oxidoreductase family.</text>
</comment>
<evidence type="ECO:0000256" key="4">
    <source>
        <dbReference type="ARBA" id="ARBA00022827"/>
    </source>
</evidence>
<dbReference type="OrthoDB" id="9798604at2"/>